<organism evidence="2 3">
    <name type="scientific">Dehalobacter restrictus</name>
    <dbReference type="NCBI Taxonomy" id="55583"/>
    <lineage>
        <taxon>Bacteria</taxon>
        <taxon>Bacillati</taxon>
        <taxon>Bacillota</taxon>
        <taxon>Clostridia</taxon>
        <taxon>Eubacteriales</taxon>
        <taxon>Desulfitobacteriaceae</taxon>
        <taxon>Dehalobacter</taxon>
    </lineage>
</organism>
<dbReference type="GO" id="GO:0046081">
    <property type="term" value="P:dUTP catabolic process"/>
    <property type="evidence" value="ECO:0007669"/>
    <property type="project" value="TreeGrafter"/>
</dbReference>
<evidence type="ECO:0000259" key="1">
    <source>
        <dbReference type="Pfam" id="PF03819"/>
    </source>
</evidence>
<evidence type="ECO:0000313" key="2">
    <source>
        <dbReference type="EMBL" id="QGZ99381.1"/>
    </source>
</evidence>
<dbReference type="CDD" id="cd11529">
    <property type="entry name" value="NTP-PPase_MazG_Cterm"/>
    <property type="match status" value="1"/>
</dbReference>
<dbReference type="NCBIfam" id="TIGR00444">
    <property type="entry name" value="mazG"/>
    <property type="match status" value="1"/>
</dbReference>
<dbReference type="InterPro" id="IPR004518">
    <property type="entry name" value="MazG-like_dom"/>
</dbReference>
<dbReference type="RefSeq" id="WP_025204973.1">
    <property type="nucleotide sequence ID" value="NZ_CP046996.1"/>
</dbReference>
<dbReference type="GO" id="GO:0046061">
    <property type="term" value="P:dATP catabolic process"/>
    <property type="evidence" value="ECO:0007669"/>
    <property type="project" value="TreeGrafter"/>
</dbReference>
<feature type="domain" description="NTP pyrophosphohydrolase MazG-like" evidence="1">
    <location>
        <begin position="151"/>
        <end position="224"/>
    </location>
</feature>
<dbReference type="AlphaFoldDB" id="A0A857DFU8"/>
<dbReference type="CDD" id="cd11528">
    <property type="entry name" value="NTP-PPase_MazG_Nterm"/>
    <property type="match status" value="1"/>
</dbReference>
<dbReference type="GO" id="GO:0008168">
    <property type="term" value="F:methyltransferase activity"/>
    <property type="evidence" value="ECO:0007669"/>
    <property type="project" value="InterPro"/>
</dbReference>
<dbReference type="InterPro" id="IPR048011">
    <property type="entry name" value="NTP-PPase_MazG-like_C"/>
</dbReference>
<dbReference type="EC" id="3.6.1.9" evidence="2"/>
<dbReference type="SUPFAM" id="SSF53790">
    <property type="entry name" value="Tetrapyrrole methylase"/>
    <property type="match status" value="1"/>
</dbReference>
<dbReference type="Proteomes" id="UP000430508">
    <property type="component" value="Chromosome"/>
</dbReference>
<dbReference type="GO" id="GO:0046076">
    <property type="term" value="P:dTTP catabolic process"/>
    <property type="evidence" value="ECO:0007669"/>
    <property type="project" value="TreeGrafter"/>
</dbReference>
<dbReference type="PANTHER" id="PTHR30522:SF0">
    <property type="entry name" value="NUCLEOSIDE TRIPHOSPHATE PYROPHOSPHOHYDROLASE"/>
    <property type="match status" value="1"/>
</dbReference>
<dbReference type="SUPFAM" id="SSF101386">
    <property type="entry name" value="all-alpha NTP pyrophosphatases"/>
    <property type="match status" value="2"/>
</dbReference>
<dbReference type="GO" id="GO:0047429">
    <property type="term" value="F:nucleoside triphosphate diphosphatase activity"/>
    <property type="evidence" value="ECO:0007669"/>
    <property type="project" value="UniProtKB-EC"/>
</dbReference>
<dbReference type="FunFam" id="1.10.287.1080:FF:000001">
    <property type="entry name" value="Nucleoside triphosphate pyrophosphohydrolase"/>
    <property type="match status" value="1"/>
</dbReference>
<dbReference type="Pfam" id="PF03819">
    <property type="entry name" value="MazG"/>
    <property type="match status" value="2"/>
</dbReference>
<protein>
    <submittedName>
        <fullName evidence="2">Nucleoside triphosphate pyrophosphohydrolase</fullName>
        <ecNumber evidence="2">3.6.1.9</ecNumber>
    </submittedName>
</protein>
<evidence type="ECO:0000313" key="3">
    <source>
        <dbReference type="Proteomes" id="UP000430508"/>
    </source>
</evidence>
<dbReference type="EMBL" id="CP046996">
    <property type="protein sequence ID" value="QGZ99381.1"/>
    <property type="molecule type" value="Genomic_DNA"/>
</dbReference>
<feature type="domain" description="NTP pyrophosphohydrolase MazG-like" evidence="1">
    <location>
        <begin position="296"/>
        <end position="351"/>
    </location>
</feature>
<dbReference type="GO" id="GO:0006950">
    <property type="term" value="P:response to stress"/>
    <property type="evidence" value="ECO:0007669"/>
    <property type="project" value="UniProtKB-ARBA"/>
</dbReference>
<sequence>MNPILNILGLGDQGLDSLSLAAYKLLKGSDLIFLWNAEHPAASDLIREGFPCQEIFAAAEKTENILLDLDTGLDLIAEKVMTVSGKKQITLALPGFPIAEGRITAGLYRRLGTSFTLKATMIRENSDPLERLTAIMAELRSARGCPWDKEQDHESLKKYLIEETYEVLDAIDSKNMNNLCEELGDLLLQVVFHSRIAEESGRFSLNDVIKGISDKLIRRHPHVFGSVEVASSQEVLVNWDEIKKMEKLTSQSPEKETERNFFDIPGGLPALQFAEKTQKKASKAGFDWEDHRGPLSKIYEELAELEKEVGKSPRIEEELGDLLFSIVNLSRFLGINAEEALRQGTKKFQQRFYKMVHKIDLEGPNRGGMSMENMNFFWEVVKSEEKTGV</sequence>
<dbReference type="Gene3D" id="1.10.287.1080">
    <property type="entry name" value="MazG-like"/>
    <property type="match status" value="2"/>
</dbReference>
<gene>
    <name evidence="2" type="primary">mazG</name>
    <name evidence="2" type="ORF">GQ588_01180</name>
</gene>
<dbReference type="GO" id="GO:0046052">
    <property type="term" value="P:UTP catabolic process"/>
    <property type="evidence" value="ECO:0007669"/>
    <property type="project" value="TreeGrafter"/>
</dbReference>
<dbReference type="GO" id="GO:0006203">
    <property type="term" value="P:dGTP catabolic process"/>
    <property type="evidence" value="ECO:0007669"/>
    <property type="project" value="TreeGrafter"/>
</dbReference>
<keyword evidence="2" id="KW-0378">Hydrolase</keyword>
<dbReference type="NCBIfam" id="NF007113">
    <property type="entry name" value="PRK09562.1"/>
    <property type="match status" value="1"/>
</dbReference>
<dbReference type="GO" id="GO:0046047">
    <property type="term" value="P:TTP catabolic process"/>
    <property type="evidence" value="ECO:0007669"/>
    <property type="project" value="TreeGrafter"/>
</dbReference>
<name>A0A857DFU8_9FIRM</name>
<dbReference type="PANTHER" id="PTHR30522">
    <property type="entry name" value="NUCLEOSIDE TRIPHOSPHATE PYROPHOSPHOHYDROLASE"/>
    <property type="match status" value="1"/>
</dbReference>
<proteinExistence type="predicted"/>
<dbReference type="InterPro" id="IPR035996">
    <property type="entry name" value="4pyrrol_Methylase_sf"/>
</dbReference>
<dbReference type="InterPro" id="IPR048015">
    <property type="entry name" value="NTP-PPase_MazG-like_N"/>
</dbReference>
<accession>A0A857DFU8</accession>
<dbReference type="InterPro" id="IPR011551">
    <property type="entry name" value="NTP_PyrPHydrolase_MazG"/>
</dbReference>
<reference evidence="2 3" key="1">
    <citation type="submission" date="2019-12" db="EMBL/GenBank/DDBJ databases">
        <title>Sequence classification of anaerobic respiratory reductive dehalogenases: First we see many, then we see few.</title>
        <authorList>
            <person name="Molenda O."/>
            <person name="Puentes Jacome L.A."/>
            <person name="Cao X."/>
            <person name="Nesbo C.L."/>
            <person name="Tang S."/>
            <person name="Morson N."/>
            <person name="Patron J."/>
            <person name="Lomheim L."/>
            <person name="Wishart D.S."/>
            <person name="Edwards E.A."/>
        </authorList>
    </citation>
    <scope>NUCLEOTIDE SEQUENCE [LARGE SCALE GENOMIC DNA]</scope>
    <source>
        <strain evidence="2 3">12DCA</strain>
    </source>
</reference>